<gene>
    <name evidence="2" type="ORF">A5636_20935</name>
</gene>
<feature type="transmembrane region" description="Helical" evidence="1">
    <location>
        <begin position="6"/>
        <end position="28"/>
    </location>
</feature>
<reference evidence="2 3" key="1">
    <citation type="submission" date="2016-06" db="EMBL/GenBank/DDBJ databases">
        <authorList>
            <person name="Kjaerup R.B."/>
            <person name="Dalgaard T.S."/>
            <person name="Juul-Madsen H.R."/>
        </authorList>
    </citation>
    <scope>NUCLEOTIDE SEQUENCE [LARGE SCALE GENOMIC DNA]</scope>
    <source>
        <strain evidence="2 3">1245139.5</strain>
    </source>
</reference>
<keyword evidence="3" id="KW-1185">Reference proteome</keyword>
<dbReference type="AlphaFoldDB" id="A0A1A3N891"/>
<dbReference type="Proteomes" id="UP000093629">
    <property type="component" value="Unassembled WGS sequence"/>
</dbReference>
<keyword evidence="1" id="KW-0812">Transmembrane</keyword>
<evidence type="ECO:0000313" key="2">
    <source>
        <dbReference type="EMBL" id="OBK18358.1"/>
    </source>
</evidence>
<keyword evidence="1" id="KW-1133">Transmembrane helix</keyword>
<comment type="caution">
    <text evidence="2">The sequence shown here is derived from an EMBL/GenBank/DDBJ whole genome shotgun (WGS) entry which is preliminary data.</text>
</comment>
<organism evidence="2 3">
    <name type="scientific">Mycobacterium asiaticum</name>
    <dbReference type="NCBI Taxonomy" id="1790"/>
    <lineage>
        <taxon>Bacteria</taxon>
        <taxon>Bacillati</taxon>
        <taxon>Actinomycetota</taxon>
        <taxon>Actinomycetes</taxon>
        <taxon>Mycobacteriales</taxon>
        <taxon>Mycobacteriaceae</taxon>
        <taxon>Mycobacterium</taxon>
    </lineage>
</organism>
<proteinExistence type="predicted"/>
<protein>
    <submittedName>
        <fullName evidence="2">Uncharacterized protein</fullName>
    </submittedName>
</protein>
<evidence type="ECO:0000313" key="3">
    <source>
        <dbReference type="Proteomes" id="UP000093629"/>
    </source>
</evidence>
<keyword evidence="1" id="KW-0472">Membrane</keyword>
<sequence length="215" mass="24160">MRMQGWGPIIAAVITSSVVAALVAGFFGDRNERKKQLRDQRIALAGEFAGGAMAALASLRDYKPTTRVGHRNEKLHHDAKIREERGAKVKDAVDRLRPLRGRVWILFPGRSPAGTERPLTAADWAEHVVGRLRAVEDICNAFWTACGELAGDDNRDRANLEAEYQAKYDGLRRWTWLAVSSFTEAVAIRVEATDRVWATARWIPTAVRQRMLARR</sequence>
<accession>A0A1A3N891</accession>
<evidence type="ECO:0000256" key="1">
    <source>
        <dbReference type="SAM" id="Phobius"/>
    </source>
</evidence>
<name>A0A1A3N891_MYCAS</name>
<dbReference type="EMBL" id="LZLQ01000031">
    <property type="protein sequence ID" value="OBK18358.1"/>
    <property type="molecule type" value="Genomic_DNA"/>
</dbReference>